<evidence type="ECO:0000256" key="1">
    <source>
        <dbReference type="ARBA" id="ARBA00004173"/>
    </source>
</evidence>
<keyword evidence="8" id="KW-1185">Reference proteome</keyword>
<evidence type="ECO:0000256" key="2">
    <source>
        <dbReference type="ARBA" id="ARBA00023128"/>
    </source>
</evidence>
<dbReference type="GO" id="GO:0003676">
    <property type="term" value="F:nucleic acid binding"/>
    <property type="evidence" value="ECO:0007669"/>
    <property type="project" value="InterPro"/>
</dbReference>
<dbReference type="GO" id="GO:0003824">
    <property type="term" value="F:catalytic activity"/>
    <property type="evidence" value="ECO:0007669"/>
    <property type="project" value="InterPro"/>
</dbReference>
<dbReference type="EMBL" id="LKCW01000050">
    <property type="protein sequence ID" value="KPM42380.1"/>
    <property type="molecule type" value="Genomic_DNA"/>
</dbReference>
<dbReference type="InterPro" id="IPR000477">
    <property type="entry name" value="RT_dom"/>
</dbReference>
<keyword evidence="3" id="KW-0862">Zinc</keyword>
<evidence type="ECO:0000259" key="6">
    <source>
        <dbReference type="PROSITE" id="PS50878"/>
    </source>
</evidence>
<feature type="compositionally biased region" description="Pro residues" evidence="4">
    <location>
        <begin position="421"/>
        <end position="433"/>
    </location>
</feature>
<accession>A0A0N8H7P9</accession>
<dbReference type="SUPFAM" id="SSF56672">
    <property type="entry name" value="DNA/RNA polymerases"/>
    <property type="match status" value="1"/>
</dbReference>
<keyword evidence="3" id="KW-0863">Zinc-finger</keyword>
<dbReference type="InterPro" id="IPR043502">
    <property type="entry name" value="DNA/RNA_pol_sf"/>
</dbReference>
<feature type="domain" description="Reverse transcriptase" evidence="6">
    <location>
        <begin position="890"/>
        <end position="1114"/>
    </location>
</feature>
<dbReference type="GO" id="GO:0008270">
    <property type="term" value="F:zinc ion binding"/>
    <property type="evidence" value="ECO:0007669"/>
    <property type="project" value="UniProtKB-KW"/>
</dbReference>
<dbReference type="SMART" id="SM00343">
    <property type="entry name" value="ZnF_C2HC"/>
    <property type="match status" value="1"/>
</dbReference>
<evidence type="ECO:0000256" key="3">
    <source>
        <dbReference type="PROSITE-ProRule" id="PRU00047"/>
    </source>
</evidence>
<dbReference type="Pfam" id="PF14529">
    <property type="entry name" value="Exo_endo_phos_2"/>
    <property type="match status" value="1"/>
</dbReference>
<feature type="region of interest" description="Disordered" evidence="4">
    <location>
        <begin position="780"/>
        <end position="800"/>
    </location>
</feature>
<name>A0A0N8H7P9_9HYPO</name>
<dbReference type="CDD" id="cd01650">
    <property type="entry name" value="RT_nLTR_like"/>
    <property type="match status" value="1"/>
</dbReference>
<dbReference type="OrthoDB" id="5244787at2759"/>
<dbReference type="InterPro" id="IPR005135">
    <property type="entry name" value="Endo/exonuclease/phosphatase"/>
</dbReference>
<comment type="caution">
    <text evidence="7">The sequence shown here is derived from an EMBL/GenBank/DDBJ whole genome shotgun (WGS) entry which is preliminary data.</text>
</comment>
<feature type="compositionally biased region" description="Pro residues" evidence="4">
    <location>
        <begin position="825"/>
        <end position="834"/>
    </location>
</feature>
<dbReference type="SUPFAM" id="SSF56219">
    <property type="entry name" value="DNase I-like"/>
    <property type="match status" value="1"/>
</dbReference>
<sequence length="1469" mass="163045">MTHRGRSDGADALPMAIDSGARGLDQSRHNPLAGISQYTQSESNEPAAESTGILAGDLETEAYNAIAGIIPPSLLEQVWTVVQAYAGARETRARASRVEDTLRDPEATLEERITSNVTAALTTVINTALAGAPDRGRDRPSYASIAARNIATPSRASPERTTRSRVEREVTIRTRNAPPDISSRTPKDTVAAANLARGDTNVVAARKLPSGDTVLTFLTADKAQARCAEDWVTKAFGENAALSPPTFAVVAKGIRLASIPNDTNKLIEEINEANQLRVLQAKKQKAGRPGSNAKANLILRVSSIKEANRLCDNSLLLDAQLYDCEPFDEGLRPTQCYNCFKFGHLARNCKSNPTCGRCGGATHPDGEGCPTERNEIPQSCVLCKGEHPAWSRNCPVAATHWARAKEGYPDRPLRFQEHVAPKPPGGWSLPPPSTAQLRRALAPKRPGRPPGSPNKRRASTGQSPTRAHASTVPGRAVMYVNKRHGPESWTSQAGEDWASVTFTKTQHRIVALYNPPNSRGESPALRALAGTAPTDHTLLIGDFNLHHPLWDYYGRSDRGSDYFIEEAQRLRVGLLTPQGTVTRSAQNHRNSTLDLAWATEAINATYEGTDYDLEGSDHFPQRVRIATIPEEPAPEPDPGYNWKKTNPQNALNEAAVRLQWTRGTITSAEALDEAVDWLMEQLEAIARFATPKRRKPGPYRNPWWNSEITEATNELKRARRRAQRTGQLSDWRALSEARAQRDQHVKNAQRSHWRELLADLPRYDISKFWKMERWARLRSGAAATPPQLPPLTRQDHPEPATLHADKTEILARKFFPKPWADNSDLPPPPPPGSPEPESGPMCPRIAPSEISEALSKIRSWKAPGEDGIPAGFLKACGKPFILVLTEIVNASIAIGHFPTHFRTAIVTVIPKANKTPAQQRTASGWRPISLLNVIGKIIETVISQRIATTAEAKGLLPSGQMGNRPRKSTELALAVVVEAVPRTARLRFDGQISDPIEVQAGVPQGSPLSPILFILFVSSLYEALKRAPGTLVVGFADDTNILAFGRNTEETRARLETAWEICDNWARTNGMTWEPDKAVLMHFTRKRAPDQTRIQLGDLTITPKESCRFLGLFLHRKLLWGPHINHLKGKLDRQRRALTAIAASTWGVGLEAARLLYTQVIRSTIGYGAGAYHTPTSPGGKPRGIARALATEQTRALRVVSGAYKATPARLLETELAVPPLDIYLNELAARFHSRTERQNTTPLIRNASAAATRWIRRKQRRGPWRQPQQEVKDWLRSWLPRSQSQGASLQTIQARTLSEWTARWTRLQDEARERRGSNRLEPAEAHPPANKKKALHLHQGLDKHQSSMLIQLRTGKIGLRSFLFSRRVPDVPSPRCPCGTSEETPEHIIVFCPRFVEQRGHLTNPPRDRRELRIQLSTRKTAQPLARWFLNLRLIPHYELALRIHGNRDRDAEAERELMAQLTRNLGC</sequence>
<keyword evidence="2" id="KW-0496">Mitochondrion</keyword>
<keyword evidence="3" id="KW-0479">Metal-binding</keyword>
<dbReference type="Pfam" id="PF00078">
    <property type="entry name" value="RVT_1"/>
    <property type="match status" value="1"/>
</dbReference>
<comment type="subcellular location">
    <subcellularLocation>
        <location evidence="1">Mitochondrion</location>
    </subcellularLocation>
</comment>
<evidence type="ECO:0000313" key="7">
    <source>
        <dbReference type="EMBL" id="KPM42380.1"/>
    </source>
</evidence>
<feature type="compositionally biased region" description="Basic and acidic residues" evidence="4">
    <location>
        <begin position="1312"/>
        <end position="1325"/>
    </location>
</feature>
<dbReference type="PROSITE" id="PS50158">
    <property type="entry name" value="ZF_CCHC"/>
    <property type="match status" value="1"/>
</dbReference>
<dbReference type="PANTHER" id="PTHR33481">
    <property type="entry name" value="REVERSE TRANSCRIPTASE"/>
    <property type="match status" value="1"/>
</dbReference>
<feature type="domain" description="CCHC-type" evidence="5">
    <location>
        <begin position="336"/>
        <end position="351"/>
    </location>
</feature>
<dbReference type="SUPFAM" id="SSF57756">
    <property type="entry name" value="Retrovirus zinc finger-like domains"/>
    <property type="match status" value="1"/>
</dbReference>
<feature type="region of interest" description="Disordered" evidence="4">
    <location>
        <begin position="1312"/>
        <end position="1338"/>
    </location>
</feature>
<dbReference type="PROSITE" id="PS50878">
    <property type="entry name" value="RT_POL"/>
    <property type="match status" value="1"/>
</dbReference>
<dbReference type="Gene3D" id="3.60.10.10">
    <property type="entry name" value="Endonuclease/exonuclease/phosphatase"/>
    <property type="match status" value="1"/>
</dbReference>
<evidence type="ECO:0008006" key="9">
    <source>
        <dbReference type="Google" id="ProtNLM"/>
    </source>
</evidence>
<feature type="region of interest" description="Disordered" evidence="4">
    <location>
        <begin position="415"/>
        <end position="474"/>
    </location>
</feature>
<dbReference type="PANTHER" id="PTHR33481:SF1">
    <property type="entry name" value="ENDONUCLEASE_EXONUCLEASE_PHOSPHATASE DOMAIN-CONTAINING PROTEIN-RELATED"/>
    <property type="match status" value="1"/>
</dbReference>
<gene>
    <name evidence="7" type="ORF">AK830_g4172</name>
</gene>
<dbReference type="STRING" id="78410.A0A0N8H7P9"/>
<dbReference type="Proteomes" id="UP000050424">
    <property type="component" value="Unassembled WGS sequence"/>
</dbReference>
<reference evidence="7 8" key="1">
    <citation type="submission" date="2015-09" db="EMBL/GenBank/DDBJ databases">
        <title>Draft genome of a European isolate of the apple canker pathogen Neonectria ditissima.</title>
        <authorList>
            <person name="Gomez-Cortecero A."/>
            <person name="Harrison R.J."/>
            <person name="Armitage A.D."/>
        </authorList>
    </citation>
    <scope>NUCLEOTIDE SEQUENCE [LARGE SCALE GENOMIC DNA]</scope>
    <source>
        <strain evidence="7 8">R09/05</strain>
    </source>
</reference>
<evidence type="ECO:0000313" key="8">
    <source>
        <dbReference type="Proteomes" id="UP000050424"/>
    </source>
</evidence>
<dbReference type="GO" id="GO:0005739">
    <property type="term" value="C:mitochondrion"/>
    <property type="evidence" value="ECO:0007669"/>
    <property type="project" value="UniProtKB-SubCell"/>
</dbReference>
<proteinExistence type="predicted"/>
<dbReference type="Gene3D" id="4.10.60.10">
    <property type="entry name" value="Zinc finger, CCHC-type"/>
    <property type="match status" value="1"/>
</dbReference>
<dbReference type="InterPro" id="IPR001878">
    <property type="entry name" value="Znf_CCHC"/>
</dbReference>
<evidence type="ECO:0000256" key="4">
    <source>
        <dbReference type="SAM" id="MobiDB-lite"/>
    </source>
</evidence>
<feature type="region of interest" description="Disordered" evidence="4">
    <location>
        <begin position="820"/>
        <end position="845"/>
    </location>
</feature>
<organism evidence="7 8">
    <name type="scientific">Neonectria ditissima</name>
    <dbReference type="NCBI Taxonomy" id="78410"/>
    <lineage>
        <taxon>Eukaryota</taxon>
        <taxon>Fungi</taxon>
        <taxon>Dikarya</taxon>
        <taxon>Ascomycota</taxon>
        <taxon>Pezizomycotina</taxon>
        <taxon>Sordariomycetes</taxon>
        <taxon>Hypocreomycetidae</taxon>
        <taxon>Hypocreales</taxon>
        <taxon>Nectriaceae</taxon>
        <taxon>Neonectria</taxon>
    </lineage>
</organism>
<dbReference type="InterPro" id="IPR036691">
    <property type="entry name" value="Endo/exonu/phosph_ase_sf"/>
</dbReference>
<protein>
    <recommendedName>
        <fullName evidence="9">CCHC-type domain-containing protein</fullName>
    </recommendedName>
</protein>
<dbReference type="InterPro" id="IPR036875">
    <property type="entry name" value="Znf_CCHC_sf"/>
</dbReference>
<evidence type="ECO:0000259" key="5">
    <source>
        <dbReference type="PROSITE" id="PS50158"/>
    </source>
</evidence>